<dbReference type="Gene3D" id="1.25.40.1040">
    <property type="match status" value="1"/>
</dbReference>
<reference evidence="3 4" key="1">
    <citation type="submission" date="2019-03" db="EMBL/GenBank/DDBJ databases">
        <title>Sequencing 23 genomes of Wallemia ichthyophaga.</title>
        <authorList>
            <person name="Gostincar C."/>
        </authorList>
    </citation>
    <scope>NUCLEOTIDE SEQUENCE [LARGE SCALE GENOMIC DNA]</scope>
    <source>
        <strain evidence="3 4">EXF-5753</strain>
    </source>
</reference>
<name>A0A4T0FKW6_9BASI</name>
<dbReference type="OrthoDB" id="1874341at2759"/>
<organism evidence="3 4">
    <name type="scientific">Wallemia hederae</name>
    <dbReference type="NCBI Taxonomy" id="1540922"/>
    <lineage>
        <taxon>Eukaryota</taxon>
        <taxon>Fungi</taxon>
        <taxon>Dikarya</taxon>
        <taxon>Basidiomycota</taxon>
        <taxon>Wallemiomycotina</taxon>
        <taxon>Wallemiomycetes</taxon>
        <taxon>Wallemiales</taxon>
        <taxon>Wallemiaceae</taxon>
        <taxon>Wallemia</taxon>
    </lineage>
</organism>
<evidence type="ECO:0000256" key="1">
    <source>
        <dbReference type="ARBA" id="ARBA00006298"/>
    </source>
</evidence>
<feature type="region of interest" description="Disordered" evidence="2">
    <location>
        <begin position="645"/>
        <end position="670"/>
    </location>
</feature>
<dbReference type="Proteomes" id="UP000310189">
    <property type="component" value="Unassembled WGS sequence"/>
</dbReference>
<keyword evidence="4" id="KW-1185">Reference proteome</keyword>
<evidence type="ECO:0000313" key="3">
    <source>
        <dbReference type="EMBL" id="TIA88929.1"/>
    </source>
</evidence>
<dbReference type="GO" id="GO:0031416">
    <property type="term" value="C:NatB complex"/>
    <property type="evidence" value="ECO:0007669"/>
    <property type="project" value="TreeGrafter"/>
</dbReference>
<dbReference type="SUPFAM" id="SSF48452">
    <property type="entry name" value="TPR-like"/>
    <property type="match status" value="1"/>
</dbReference>
<dbReference type="PANTHER" id="PTHR22767">
    <property type="entry name" value="N-TERMINAL ACETYLTRANSFERASE-RELATED"/>
    <property type="match status" value="1"/>
</dbReference>
<dbReference type="AlphaFoldDB" id="A0A4T0FKW6"/>
<sequence>MNSLRLNKIYDYIDAGRYTEAVDLCKSLLTSSKSDLVRSLLAFCYSRSGQLKEARELAVELVAAAPTSSDILAALNLTLSDLKEYSILADLYRQHWTRNGSNLDSNAKLSLANYTKAQDYKSIQSVSIRLSKVAKPPLNNMYAWWSVAALLMQAIAAENSQEKLIALTLASRLVDGLTCDNAQQTYLLTRLYMLSDKLDTAAHLLSQHQDHIRTSLALEEIHWDVLKQLNDHSTIKNKARELLLDGSQNYAHHSAYLSTVGQEDAQEAVALFEDLAEKNTKERGHVMALMELSKQFNDATLPTLIERYWHQFKNKPVCFDDLEVFVKHLYHTNQDTSALLHLFTAALHDEHEAQDTRINAAKLMRSLSITTTIERDLSDAQYFAQQWKEYQYTGNDVPSTDIHPADDWSVLASLCYISAFSKSRDTSHLETASSFMESAMLTNGRSYKLKILMIAVYRILGSSKIFGIVRMMRIQSVQQDTLSHFGCSEVSALSITSGDVAGVLPNTTTFRSVWAQSERECSEMLARLFENGTWSHLEDFTDFAMKLKLSLHKWILWFEHVRVTVSESSKIEEEDLRAWYEKLEEIGDVDSLVDSRDWSLLPNWSPFAESGAREQLHALTYQQKKWLRAYKRIYERVLSLALNKTEKQSSDKEHEHNHNHNHANGEGSSDIEEHKLTDAERILHDISLIAPSYHKQGSDVEKAPVAQQVLEKYGDFAALLAQAKLPVEQLHCVKVAIETWSLIQLAVPAPSKKKKTKSPSYPLYQGVIEALKTMVASWEKQASADASLFARMHELVQRRIDYKNV</sequence>
<accession>A0A4T0FKW6</accession>
<feature type="compositionally biased region" description="Basic and acidic residues" evidence="2">
    <location>
        <begin position="645"/>
        <end position="658"/>
    </location>
</feature>
<dbReference type="InterPro" id="IPR011990">
    <property type="entry name" value="TPR-like_helical_dom_sf"/>
</dbReference>
<dbReference type="EMBL" id="SPNW01000032">
    <property type="protein sequence ID" value="TIA88929.1"/>
    <property type="molecule type" value="Genomic_DNA"/>
</dbReference>
<dbReference type="Pfam" id="PF14559">
    <property type="entry name" value="TPR_19"/>
    <property type="match status" value="1"/>
</dbReference>
<proteinExistence type="inferred from homology"/>
<dbReference type="PANTHER" id="PTHR22767:SF3">
    <property type="entry name" value="N-ALPHA-ACETYLTRANSFERASE 25, NATB AUXILIARY SUBUNIT"/>
    <property type="match status" value="1"/>
</dbReference>
<evidence type="ECO:0000256" key="2">
    <source>
        <dbReference type="SAM" id="MobiDB-lite"/>
    </source>
</evidence>
<comment type="caution">
    <text evidence="3">The sequence shown here is derived from an EMBL/GenBank/DDBJ whole genome shotgun (WGS) entry which is preliminary data.</text>
</comment>
<protein>
    <submittedName>
        <fullName evidence="3">Uncharacterized protein</fullName>
    </submittedName>
</protein>
<dbReference type="InterPro" id="IPR019183">
    <property type="entry name" value="NAA25_NatB_aux_su"/>
</dbReference>
<evidence type="ECO:0000313" key="4">
    <source>
        <dbReference type="Proteomes" id="UP000310189"/>
    </source>
</evidence>
<gene>
    <name evidence="3" type="ORF">E3P99_02301</name>
</gene>
<dbReference type="Pfam" id="PF09797">
    <property type="entry name" value="NatB_MDM20"/>
    <property type="match status" value="1"/>
</dbReference>
<comment type="similarity">
    <text evidence="1">Belongs to the MDM20/NAA25 family.</text>
</comment>